<dbReference type="PANTHER" id="PTHR47440">
    <property type="entry name" value="RIKEN CDNA A430078G23 GENE"/>
    <property type="match status" value="1"/>
</dbReference>
<dbReference type="GeneTree" id="ENSGT00940000154146"/>
<evidence type="ECO:0000256" key="1">
    <source>
        <dbReference type="SAM" id="MobiDB-lite"/>
    </source>
</evidence>
<accession>A0A8C8YQQ2</accession>
<protein>
    <submittedName>
        <fullName evidence="2">Uncharacterized protein</fullName>
    </submittedName>
</protein>
<evidence type="ECO:0000313" key="2">
    <source>
        <dbReference type="Ensembl" id="ENSPSMP00000003169.1"/>
    </source>
</evidence>
<dbReference type="AlphaFoldDB" id="A0A8C8YQQ2"/>
<sequence>GGEDTNPRLCRPSINVFFSVPPPSGLQEDDLPRQLSESMEDLSLDLGALQGSEYLQDLGLRAPSHSPPGVAKGSGPPSEETGADLPFSSLAGSQSLPPQRRSWERSRSCSDSWRRLSLDASPVDEGACLPRTLASLALNLPGEGLKMWTQGCLPRDRTPAEQSGKECDSHEKRVRSQSVPVSFYEISSLEISPGLEVPPAPVQGLEPPVLECIEKDHVEPDHVARQRACLSARPGGAHSNLTWFEFLSESEDGAGKNEKSEKSTGVKRRLSCLRSRVTRQKEKVKSPVQLKEKGQDAREKRECVSGHQLVQGTFFSHSSCCPLCGKPFLSSGKSSGPIHPPRWQPLSLLHFLSSIPVVSLARSISSLPNVSRLQE</sequence>
<feature type="region of interest" description="Disordered" evidence="1">
    <location>
        <begin position="1"/>
        <end position="30"/>
    </location>
</feature>
<dbReference type="InterPro" id="IPR053089">
    <property type="entry name" value="Rho_GEF18"/>
</dbReference>
<dbReference type="Proteomes" id="UP000694414">
    <property type="component" value="Unplaced"/>
</dbReference>
<name>A0A8C8YQQ2_PROSS</name>
<proteinExistence type="predicted"/>
<dbReference type="PANTHER" id="PTHR47440:SF1">
    <property type="entry name" value="RHO_RAC GUANINE NUCLEOTIDE EXCHANGE FACTOR 18"/>
    <property type="match status" value="1"/>
</dbReference>
<dbReference type="Ensembl" id="ENSPSMT00000003852.1">
    <property type="protein sequence ID" value="ENSPSMP00000003169.1"/>
    <property type="gene ID" value="ENSPSMG00000002595.1"/>
</dbReference>
<organism evidence="2 3">
    <name type="scientific">Prolemur simus</name>
    <name type="common">Greater bamboo lemur</name>
    <name type="synonym">Hapalemur simus</name>
    <dbReference type="NCBI Taxonomy" id="1328070"/>
    <lineage>
        <taxon>Eukaryota</taxon>
        <taxon>Metazoa</taxon>
        <taxon>Chordata</taxon>
        <taxon>Craniata</taxon>
        <taxon>Vertebrata</taxon>
        <taxon>Euteleostomi</taxon>
        <taxon>Mammalia</taxon>
        <taxon>Eutheria</taxon>
        <taxon>Euarchontoglires</taxon>
        <taxon>Primates</taxon>
        <taxon>Strepsirrhini</taxon>
        <taxon>Lemuriformes</taxon>
        <taxon>Lemuridae</taxon>
        <taxon>Prolemur</taxon>
    </lineage>
</organism>
<feature type="region of interest" description="Disordered" evidence="1">
    <location>
        <begin position="59"/>
        <end position="104"/>
    </location>
</feature>
<reference evidence="2" key="1">
    <citation type="submission" date="2025-08" db="UniProtKB">
        <authorList>
            <consortium name="Ensembl"/>
        </authorList>
    </citation>
    <scope>IDENTIFICATION</scope>
</reference>
<reference evidence="2" key="2">
    <citation type="submission" date="2025-09" db="UniProtKB">
        <authorList>
            <consortium name="Ensembl"/>
        </authorList>
    </citation>
    <scope>IDENTIFICATION</scope>
</reference>
<evidence type="ECO:0000313" key="3">
    <source>
        <dbReference type="Proteomes" id="UP000694414"/>
    </source>
</evidence>
<keyword evidence="3" id="KW-1185">Reference proteome</keyword>